<dbReference type="InterPro" id="IPR000504">
    <property type="entry name" value="RRM_dom"/>
</dbReference>
<dbReference type="Proteomes" id="UP000604825">
    <property type="component" value="Unassembled WGS sequence"/>
</dbReference>
<dbReference type="Pfam" id="PF00076">
    <property type="entry name" value="RRM_1"/>
    <property type="match status" value="1"/>
</dbReference>
<feature type="region of interest" description="Disordered" evidence="3">
    <location>
        <begin position="1"/>
        <end position="39"/>
    </location>
</feature>
<name>A0A811MH89_9POAL</name>
<accession>A0A811MH89</accession>
<protein>
    <recommendedName>
        <fullName evidence="4">RRM domain-containing protein</fullName>
    </recommendedName>
</protein>
<dbReference type="InterPro" id="IPR012677">
    <property type="entry name" value="Nucleotide-bd_a/b_plait_sf"/>
</dbReference>
<feature type="domain" description="RRM" evidence="4">
    <location>
        <begin position="131"/>
        <end position="207"/>
    </location>
</feature>
<comment type="caution">
    <text evidence="5">The sequence shown here is derived from an EMBL/GenBank/DDBJ whole genome shotgun (WGS) entry which is preliminary data.</text>
</comment>
<dbReference type="CDD" id="cd12306">
    <property type="entry name" value="RRM_II_PABPs"/>
    <property type="match status" value="1"/>
</dbReference>
<proteinExistence type="predicted"/>
<evidence type="ECO:0000256" key="3">
    <source>
        <dbReference type="SAM" id="MobiDB-lite"/>
    </source>
</evidence>
<organism evidence="5 6">
    <name type="scientific">Miscanthus lutarioriparius</name>
    <dbReference type="NCBI Taxonomy" id="422564"/>
    <lineage>
        <taxon>Eukaryota</taxon>
        <taxon>Viridiplantae</taxon>
        <taxon>Streptophyta</taxon>
        <taxon>Embryophyta</taxon>
        <taxon>Tracheophyta</taxon>
        <taxon>Spermatophyta</taxon>
        <taxon>Magnoliopsida</taxon>
        <taxon>Liliopsida</taxon>
        <taxon>Poales</taxon>
        <taxon>Poaceae</taxon>
        <taxon>PACMAD clade</taxon>
        <taxon>Panicoideae</taxon>
        <taxon>Andropogonodae</taxon>
        <taxon>Andropogoneae</taxon>
        <taxon>Saccharinae</taxon>
        <taxon>Miscanthus</taxon>
    </lineage>
</organism>
<dbReference type="GO" id="GO:0008143">
    <property type="term" value="F:poly(A) binding"/>
    <property type="evidence" value="ECO:0007669"/>
    <property type="project" value="TreeGrafter"/>
</dbReference>
<evidence type="ECO:0000259" key="4">
    <source>
        <dbReference type="PROSITE" id="PS50102"/>
    </source>
</evidence>
<keyword evidence="1 2" id="KW-0694">RNA-binding</keyword>
<dbReference type="Gene3D" id="3.30.70.330">
    <property type="match status" value="1"/>
</dbReference>
<gene>
    <name evidence="5" type="ORF">NCGR_LOCUS2514</name>
</gene>
<dbReference type="PANTHER" id="PTHR23236">
    <property type="entry name" value="EUKARYOTIC TRANSLATION INITIATION FACTOR 4B/4H"/>
    <property type="match status" value="1"/>
</dbReference>
<dbReference type="PROSITE" id="PS50102">
    <property type="entry name" value="RRM"/>
    <property type="match status" value="1"/>
</dbReference>
<dbReference type="EMBL" id="CAJGYO010000001">
    <property type="protein sequence ID" value="CAD6204521.1"/>
    <property type="molecule type" value="Genomic_DNA"/>
</dbReference>
<dbReference type="AlphaFoldDB" id="A0A811MH89"/>
<evidence type="ECO:0000313" key="5">
    <source>
        <dbReference type="EMBL" id="CAD6204521.1"/>
    </source>
</evidence>
<sequence length="246" mass="28126">MAMTAKRGPSGDEMRCSGHRARARRVEEGETDHPSAAELRASLSTRDQEIEEMRRRLRELEKLEFEIPPAPSHVGFSLLPISDYLILFLACLRRCCVMWLHMISIVTIQQKKKSETAVAATTVDKAEVDVRSIYVGNVDYACLPEEVQQHFQFCGTINRVTILTDSFGQPKGFAYVEFDEVEAVQNALLLNETEFNGRPLKVCPKRTNIPGMKQSRGRHSVHPFYPSYGKVPRFRRFLGYSYSPYY</sequence>
<keyword evidence="6" id="KW-1185">Reference proteome</keyword>
<evidence type="ECO:0000313" key="6">
    <source>
        <dbReference type="Proteomes" id="UP000604825"/>
    </source>
</evidence>
<dbReference type="OrthoDB" id="591723at2759"/>
<dbReference type="InterPro" id="IPR035979">
    <property type="entry name" value="RBD_domain_sf"/>
</dbReference>
<dbReference type="SMART" id="SM00360">
    <property type="entry name" value="RRM"/>
    <property type="match status" value="1"/>
</dbReference>
<evidence type="ECO:0000256" key="1">
    <source>
        <dbReference type="ARBA" id="ARBA00022884"/>
    </source>
</evidence>
<reference evidence="5" key="1">
    <citation type="submission" date="2020-10" db="EMBL/GenBank/DDBJ databases">
        <authorList>
            <person name="Han B."/>
            <person name="Lu T."/>
            <person name="Zhao Q."/>
            <person name="Huang X."/>
            <person name="Zhao Y."/>
        </authorList>
    </citation>
    <scope>NUCLEOTIDE SEQUENCE</scope>
</reference>
<feature type="compositionally biased region" description="Basic and acidic residues" evidence="3">
    <location>
        <begin position="24"/>
        <end position="35"/>
    </location>
</feature>
<dbReference type="PANTHER" id="PTHR23236:SF106">
    <property type="entry name" value="RRM DOMAIN-CONTAINING PROTEIN"/>
    <property type="match status" value="1"/>
</dbReference>
<evidence type="ECO:0000256" key="2">
    <source>
        <dbReference type="PROSITE-ProRule" id="PRU00176"/>
    </source>
</evidence>
<dbReference type="SUPFAM" id="SSF54928">
    <property type="entry name" value="RNA-binding domain, RBD"/>
    <property type="match status" value="1"/>
</dbReference>